<dbReference type="InterPro" id="IPR031726">
    <property type="entry name" value="PglL_A"/>
</dbReference>
<dbReference type="STRING" id="1177982.SAMN04489711_11352"/>
<feature type="transmembrane region" description="Helical" evidence="6">
    <location>
        <begin position="373"/>
        <end position="394"/>
    </location>
</feature>
<evidence type="ECO:0000256" key="2">
    <source>
        <dbReference type="ARBA" id="ARBA00022692"/>
    </source>
</evidence>
<dbReference type="RefSeq" id="WP_092940614.1">
    <property type="nucleotide sequence ID" value="NZ_FONX01000013.1"/>
</dbReference>
<dbReference type="Pfam" id="PF15864">
    <property type="entry name" value="PglL_A"/>
    <property type="match status" value="1"/>
</dbReference>
<keyword evidence="11" id="KW-1185">Reference proteome</keyword>
<protein>
    <submittedName>
        <fullName evidence="10">O-antigen ligase</fullName>
    </submittedName>
</protein>
<dbReference type="InterPro" id="IPR021797">
    <property type="entry name" value="Wzy_C_2"/>
</dbReference>
<feature type="transmembrane region" description="Helical" evidence="6">
    <location>
        <begin position="68"/>
        <end position="87"/>
    </location>
</feature>
<dbReference type="GO" id="GO:0016020">
    <property type="term" value="C:membrane"/>
    <property type="evidence" value="ECO:0007669"/>
    <property type="project" value="UniProtKB-SubCell"/>
</dbReference>
<comment type="subcellular location">
    <subcellularLocation>
        <location evidence="1">Membrane</location>
        <topology evidence="1">Multi-pass membrane protein</topology>
    </subcellularLocation>
</comment>
<gene>
    <name evidence="10" type="ORF">SAMN04489711_11352</name>
</gene>
<keyword evidence="10" id="KW-0436">Ligase</keyword>
<dbReference type="Pfam" id="PF11846">
    <property type="entry name" value="Wzy_C_2"/>
    <property type="match status" value="1"/>
</dbReference>
<dbReference type="OrthoDB" id="4448at2"/>
<accession>A0A1I2G4D7</accession>
<feature type="transmembrane region" description="Helical" evidence="6">
    <location>
        <begin position="36"/>
        <end position="56"/>
    </location>
</feature>
<feature type="transmembrane region" description="Helical" evidence="6">
    <location>
        <begin position="193"/>
        <end position="212"/>
    </location>
</feature>
<evidence type="ECO:0000256" key="5">
    <source>
        <dbReference type="SAM" id="MobiDB-lite"/>
    </source>
</evidence>
<dbReference type="Proteomes" id="UP000199119">
    <property type="component" value="Unassembled WGS sequence"/>
</dbReference>
<evidence type="ECO:0000256" key="1">
    <source>
        <dbReference type="ARBA" id="ARBA00004141"/>
    </source>
</evidence>
<feature type="transmembrane region" description="Helical" evidence="6">
    <location>
        <begin position="324"/>
        <end position="343"/>
    </location>
</feature>
<feature type="transmembrane region" description="Helical" evidence="6">
    <location>
        <begin position="349"/>
        <end position="366"/>
    </location>
</feature>
<feature type="transmembrane region" description="Helical" evidence="6">
    <location>
        <begin position="151"/>
        <end position="181"/>
    </location>
</feature>
<evidence type="ECO:0000313" key="11">
    <source>
        <dbReference type="Proteomes" id="UP000199119"/>
    </source>
</evidence>
<keyword evidence="4 6" id="KW-0472">Membrane</keyword>
<feature type="region of interest" description="Disordered" evidence="5">
    <location>
        <begin position="504"/>
        <end position="523"/>
    </location>
</feature>
<dbReference type="EMBL" id="FONX01000013">
    <property type="protein sequence ID" value="SFF11867.1"/>
    <property type="molecule type" value="Genomic_DNA"/>
</dbReference>
<sequence length="523" mass="57290">MASSRANPPAAAWLAAVAVALPFLFAWTQPPLSNFWPLMASAGCAGLLAALAWLRCKPEGDPAVTRSQLAAILGAGLVLAGVLGSVVDLLQYFYGDPGWSPWVFPASLGQALGNLRQRNQQSTLMGLGAWAALWWYVRLPQGDWRRSALQGAVVLMAVSAVATVSRTGALHWLAIALLALLWRKRGTGGMLRALVPGLLAYAAASFVLPWLLEWSTGTQPESVFGRFTGEIPLCISRRTLWANVAQLIAQQPWTGWGWGELNYAHFVNLFSGERFCDLVDNAHNLPLHLAFTLGVPFSLLACALALVCLWRGRPWAEAGPERQLAWGVLALIGLHSMLEFPLWYGPFQLAAALAVLLLCPWPAALSRPGVRSWLRFWGALAWLAALGFCGWLIADYVRVAQLYRPAAQRLAMFQGDTPMAVARETTFFRDGAEFAAVTTTPVTESNAPQIYPMARRLLHYSPEPRVIEPLIASARLLDLPQEAAFYTERYRVAFPEEFARWQKLQPPQRQGGAAAERSSAPVN</sequence>
<dbReference type="GO" id="GO:0016874">
    <property type="term" value="F:ligase activity"/>
    <property type="evidence" value="ECO:0007669"/>
    <property type="project" value="UniProtKB-KW"/>
</dbReference>
<name>A0A1I2G4D7_9BURK</name>
<feature type="transmembrane region" description="Helical" evidence="6">
    <location>
        <begin position="287"/>
        <end position="312"/>
    </location>
</feature>
<evidence type="ECO:0000313" key="10">
    <source>
        <dbReference type="EMBL" id="SFF11867.1"/>
    </source>
</evidence>
<dbReference type="Pfam" id="PF04932">
    <property type="entry name" value="Wzy_C"/>
    <property type="match status" value="1"/>
</dbReference>
<keyword evidence="2 6" id="KW-0812">Transmembrane</keyword>
<dbReference type="PANTHER" id="PTHR37422">
    <property type="entry name" value="TEICHURONIC ACID BIOSYNTHESIS PROTEIN TUAE"/>
    <property type="match status" value="1"/>
</dbReference>
<evidence type="ECO:0000256" key="6">
    <source>
        <dbReference type="SAM" id="Phobius"/>
    </source>
</evidence>
<evidence type="ECO:0000256" key="4">
    <source>
        <dbReference type="ARBA" id="ARBA00023136"/>
    </source>
</evidence>
<dbReference type="InterPro" id="IPR007016">
    <property type="entry name" value="O-antigen_ligase-rel_domated"/>
</dbReference>
<feature type="domain" description="Protein glycosylation ligase" evidence="9">
    <location>
        <begin position="113"/>
        <end position="135"/>
    </location>
</feature>
<feature type="domain" description="Virulence factor membrane-bound polymerase C-terminal" evidence="8">
    <location>
        <begin position="324"/>
        <end position="505"/>
    </location>
</feature>
<organism evidence="10 11">
    <name type="scientific">Paracidovorax wautersii</name>
    <dbReference type="NCBI Taxonomy" id="1177982"/>
    <lineage>
        <taxon>Bacteria</taxon>
        <taxon>Pseudomonadati</taxon>
        <taxon>Pseudomonadota</taxon>
        <taxon>Betaproteobacteria</taxon>
        <taxon>Burkholderiales</taxon>
        <taxon>Comamonadaceae</taxon>
        <taxon>Paracidovorax</taxon>
    </lineage>
</organism>
<keyword evidence="3 6" id="KW-1133">Transmembrane helix</keyword>
<evidence type="ECO:0000256" key="3">
    <source>
        <dbReference type="ARBA" id="ARBA00022989"/>
    </source>
</evidence>
<dbReference type="PANTHER" id="PTHR37422:SF21">
    <property type="entry name" value="EXOQ-LIKE PROTEIN"/>
    <property type="match status" value="1"/>
</dbReference>
<evidence type="ECO:0000259" key="8">
    <source>
        <dbReference type="Pfam" id="PF11846"/>
    </source>
</evidence>
<proteinExistence type="predicted"/>
<dbReference type="InterPro" id="IPR051533">
    <property type="entry name" value="WaaL-like"/>
</dbReference>
<reference evidence="11" key="1">
    <citation type="submission" date="2016-10" db="EMBL/GenBank/DDBJ databases">
        <authorList>
            <person name="Varghese N."/>
            <person name="Submissions S."/>
        </authorList>
    </citation>
    <scope>NUCLEOTIDE SEQUENCE [LARGE SCALE GENOMIC DNA]</scope>
    <source>
        <strain evidence="11">DSM 27981</strain>
    </source>
</reference>
<evidence type="ECO:0000259" key="9">
    <source>
        <dbReference type="Pfam" id="PF15864"/>
    </source>
</evidence>
<dbReference type="AlphaFoldDB" id="A0A1I2G4D7"/>
<evidence type="ECO:0000259" key="7">
    <source>
        <dbReference type="Pfam" id="PF04932"/>
    </source>
</evidence>
<feature type="domain" description="O-antigen ligase-related" evidence="7">
    <location>
        <begin position="152"/>
        <end position="296"/>
    </location>
</feature>